<name>A0ABS7KUK0_CLOSR</name>
<sequence length="190" mass="22065">MKDKITLVYENGEYTVSINDKLISINKHMDNAIERFTQVITDNEIIKATPWEDMIKDLEDIKDSRLEINSEYQTLTFENMKYFYRTGKVFNMKNGQMQQLLGGYHLFSFVVRMVEGGYIKDYLEILDFCKEVLEYKVTYRTSETSITVASPAFNYGSAEYNFVSGKINKGATIEKASFNTYKEYVLNTLG</sequence>
<protein>
    <recommendedName>
        <fullName evidence="3">Phage protein</fullName>
    </recommendedName>
</protein>
<proteinExistence type="predicted"/>
<dbReference type="Proteomes" id="UP001299068">
    <property type="component" value="Unassembled WGS sequence"/>
</dbReference>
<organism evidence="1 2">
    <name type="scientific">Clostridium sardiniense</name>
    <name type="common">Clostridium absonum</name>
    <dbReference type="NCBI Taxonomy" id="29369"/>
    <lineage>
        <taxon>Bacteria</taxon>
        <taxon>Bacillati</taxon>
        <taxon>Bacillota</taxon>
        <taxon>Clostridia</taxon>
        <taxon>Eubacteriales</taxon>
        <taxon>Clostridiaceae</taxon>
        <taxon>Clostridium</taxon>
    </lineage>
</organism>
<dbReference type="EMBL" id="JAIKTU010000002">
    <property type="protein sequence ID" value="MBY0754500.1"/>
    <property type="molecule type" value="Genomic_DNA"/>
</dbReference>
<accession>A0ABS7KUK0</accession>
<evidence type="ECO:0000313" key="1">
    <source>
        <dbReference type="EMBL" id="MBY0754500.1"/>
    </source>
</evidence>
<evidence type="ECO:0008006" key="3">
    <source>
        <dbReference type="Google" id="ProtNLM"/>
    </source>
</evidence>
<evidence type="ECO:0000313" key="2">
    <source>
        <dbReference type="Proteomes" id="UP001299068"/>
    </source>
</evidence>
<dbReference type="RefSeq" id="WP_221859151.1">
    <property type="nucleotide sequence ID" value="NZ_JAIKTU010000002.1"/>
</dbReference>
<keyword evidence="2" id="KW-1185">Reference proteome</keyword>
<reference evidence="1 2" key="1">
    <citation type="journal article" date="2021" name="Cell Host Microbe">
        <title>in vivo commensal control of Clostridioides difficile virulence.</title>
        <authorList>
            <person name="Girinathan B.P."/>
            <person name="Dibenedetto N."/>
            <person name="Worley J.N."/>
            <person name="Peltier J."/>
            <person name="Arrieta-Ortiz M.L."/>
            <person name="Rupa Christinal Immanuel S."/>
            <person name="Lavin R."/>
            <person name="Delaney M.L."/>
            <person name="Cummins C."/>
            <person name="Hoffmann M."/>
            <person name="Luo Y."/>
            <person name="Gonzalez-Escalona N."/>
            <person name="Allard M."/>
            <person name="Onderdonk A.B."/>
            <person name="Gerber G.K."/>
            <person name="Sonenshein A.L."/>
            <person name="Baliga N."/>
            <person name="Dupuy B."/>
            <person name="Bry L."/>
        </authorList>
    </citation>
    <scope>NUCLEOTIDE SEQUENCE [LARGE SCALE GENOMIC DNA]</scope>
    <source>
        <strain evidence="1 2">DSM 599</strain>
    </source>
</reference>
<comment type="caution">
    <text evidence="1">The sequence shown here is derived from an EMBL/GenBank/DDBJ whole genome shotgun (WGS) entry which is preliminary data.</text>
</comment>
<gene>
    <name evidence="1" type="ORF">K5V21_03420</name>
</gene>